<proteinExistence type="predicted"/>
<organism evidence="1">
    <name type="scientific">marine sediment metagenome</name>
    <dbReference type="NCBI Taxonomy" id="412755"/>
    <lineage>
        <taxon>unclassified sequences</taxon>
        <taxon>metagenomes</taxon>
        <taxon>ecological metagenomes</taxon>
    </lineage>
</organism>
<feature type="non-terminal residue" evidence="1">
    <location>
        <position position="66"/>
    </location>
</feature>
<name>X1FPP1_9ZZZZ</name>
<dbReference type="AlphaFoldDB" id="X1FPP1"/>
<dbReference type="SUPFAM" id="SSF53756">
    <property type="entry name" value="UDP-Glycosyltransferase/glycogen phosphorylase"/>
    <property type="match status" value="1"/>
</dbReference>
<accession>X1FPP1</accession>
<sequence length="66" mass="7607">MLQNDLAIDDVDFIIAISEWAKKIAYEHGIKNNIYTIHHGVDIEKFHPGPINPIYKTQILCVLNFN</sequence>
<protein>
    <submittedName>
        <fullName evidence="1">Uncharacterized protein</fullName>
    </submittedName>
</protein>
<dbReference type="EMBL" id="BARU01014074">
    <property type="protein sequence ID" value="GAH31349.1"/>
    <property type="molecule type" value="Genomic_DNA"/>
</dbReference>
<evidence type="ECO:0000313" key="1">
    <source>
        <dbReference type="EMBL" id="GAH31349.1"/>
    </source>
</evidence>
<dbReference type="Gene3D" id="3.40.50.2000">
    <property type="entry name" value="Glycogen Phosphorylase B"/>
    <property type="match status" value="1"/>
</dbReference>
<gene>
    <name evidence="1" type="ORF">S03H2_25051</name>
</gene>
<reference evidence="1" key="1">
    <citation type="journal article" date="2014" name="Front. Microbiol.">
        <title>High frequency of phylogenetically diverse reductive dehalogenase-homologous genes in deep subseafloor sedimentary metagenomes.</title>
        <authorList>
            <person name="Kawai M."/>
            <person name="Futagami T."/>
            <person name="Toyoda A."/>
            <person name="Takaki Y."/>
            <person name="Nishi S."/>
            <person name="Hori S."/>
            <person name="Arai W."/>
            <person name="Tsubouchi T."/>
            <person name="Morono Y."/>
            <person name="Uchiyama I."/>
            <person name="Ito T."/>
            <person name="Fujiyama A."/>
            <person name="Inagaki F."/>
            <person name="Takami H."/>
        </authorList>
    </citation>
    <scope>NUCLEOTIDE SEQUENCE</scope>
    <source>
        <strain evidence="1">Expedition CK06-06</strain>
    </source>
</reference>
<comment type="caution">
    <text evidence="1">The sequence shown here is derived from an EMBL/GenBank/DDBJ whole genome shotgun (WGS) entry which is preliminary data.</text>
</comment>